<proteinExistence type="predicted"/>
<dbReference type="RefSeq" id="WP_148425037.1">
    <property type="nucleotide sequence ID" value="NZ_BANI01000083.1"/>
</dbReference>
<reference evidence="1 2" key="1">
    <citation type="submission" date="2012-11" db="EMBL/GenBank/DDBJ databases">
        <title>Whole genome sequence of Gluconacetobacter europaeus NBRC3261.</title>
        <authorList>
            <person name="Azuma Y."/>
            <person name="Higashiura N."/>
            <person name="Hirakawa H."/>
            <person name="Matsushita K."/>
        </authorList>
    </citation>
    <scope>NUCLEOTIDE SEQUENCE [LARGE SCALE GENOMIC DNA]</scope>
    <source>
        <strain evidence="1 2">NBRC 3261</strain>
    </source>
</reference>
<dbReference type="AlphaFoldDB" id="A0A0D6PZD0"/>
<accession>A0A0D6PZD0</accession>
<name>A0A0D6PZD0_KOMEU</name>
<protein>
    <submittedName>
        <fullName evidence="1">Uncharacterized protein</fullName>
    </submittedName>
</protein>
<sequence>MTDKSPGISSVTLARISDATTQIDRARQDLAAARVQAINDLQDEIERMRQVDGCPPTIAVILYGRIRYIEVSGDASFATENVCIKTRRPPADEAEP</sequence>
<evidence type="ECO:0000313" key="2">
    <source>
        <dbReference type="Proteomes" id="UP000032675"/>
    </source>
</evidence>
<organism evidence="1 2">
    <name type="scientific">Komagataeibacter europaeus NBRC 3261</name>
    <dbReference type="NCBI Taxonomy" id="1234669"/>
    <lineage>
        <taxon>Bacteria</taxon>
        <taxon>Pseudomonadati</taxon>
        <taxon>Pseudomonadota</taxon>
        <taxon>Alphaproteobacteria</taxon>
        <taxon>Acetobacterales</taxon>
        <taxon>Acetobacteraceae</taxon>
        <taxon>Komagataeibacter</taxon>
    </lineage>
</organism>
<dbReference type="Proteomes" id="UP000032675">
    <property type="component" value="Unassembled WGS sequence"/>
</dbReference>
<comment type="caution">
    <text evidence="1">The sequence shown here is derived from an EMBL/GenBank/DDBJ whole genome shotgun (WGS) entry which is preliminary data.</text>
</comment>
<dbReference type="EMBL" id="BANI01000083">
    <property type="protein sequence ID" value="GAN96682.1"/>
    <property type="molecule type" value="Genomic_DNA"/>
</dbReference>
<evidence type="ECO:0000313" key="1">
    <source>
        <dbReference type="EMBL" id="GAN96682.1"/>
    </source>
</evidence>
<gene>
    <name evidence="1" type="ORF">Geu3261_0090_028</name>
</gene>